<gene>
    <name evidence="1" type="ORF">K443DRAFT_136270</name>
</gene>
<proteinExistence type="predicted"/>
<dbReference type="Proteomes" id="UP000054477">
    <property type="component" value="Unassembled WGS sequence"/>
</dbReference>
<dbReference type="EMBL" id="KN838536">
    <property type="protein sequence ID" value="KIK10019.1"/>
    <property type="molecule type" value="Genomic_DNA"/>
</dbReference>
<keyword evidence="2" id="KW-1185">Reference proteome</keyword>
<name>A0A0C9Y7P3_9AGAR</name>
<dbReference type="AlphaFoldDB" id="A0A0C9Y7P3"/>
<reference evidence="2" key="2">
    <citation type="submission" date="2015-01" db="EMBL/GenBank/DDBJ databases">
        <title>Evolutionary Origins and Diversification of the Mycorrhizal Mutualists.</title>
        <authorList>
            <consortium name="DOE Joint Genome Institute"/>
            <consortium name="Mycorrhizal Genomics Consortium"/>
            <person name="Kohler A."/>
            <person name="Kuo A."/>
            <person name="Nagy L.G."/>
            <person name="Floudas D."/>
            <person name="Copeland A."/>
            <person name="Barry K.W."/>
            <person name="Cichocki N."/>
            <person name="Veneault-Fourrey C."/>
            <person name="LaButti K."/>
            <person name="Lindquist E.A."/>
            <person name="Lipzen A."/>
            <person name="Lundell T."/>
            <person name="Morin E."/>
            <person name="Murat C."/>
            <person name="Riley R."/>
            <person name="Ohm R."/>
            <person name="Sun H."/>
            <person name="Tunlid A."/>
            <person name="Henrissat B."/>
            <person name="Grigoriev I.V."/>
            <person name="Hibbett D.S."/>
            <person name="Martin F."/>
        </authorList>
    </citation>
    <scope>NUCLEOTIDE SEQUENCE [LARGE SCALE GENOMIC DNA]</scope>
    <source>
        <strain evidence="2">LaAM-08-1</strain>
    </source>
</reference>
<evidence type="ECO:0000313" key="1">
    <source>
        <dbReference type="EMBL" id="KIK10019.1"/>
    </source>
</evidence>
<reference evidence="1 2" key="1">
    <citation type="submission" date="2014-04" db="EMBL/GenBank/DDBJ databases">
        <authorList>
            <consortium name="DOE Joint Genome Institute"/>
            <person name="Kuo A."/>
            <person name="Kohler A."/>
            <person name="Nagy L.G."/>
            <person name="Floudas D."/>
            <person name="Copeland A."/>
            <person name="Barry K.W."/>
            <person name="Cichocki N."/>
            <person name="Veneault-Fourrey C."/>
            <person name="LaButti K."/>
            <person name="Lindquist E.A."/>
            <person name="Lipzen A."/>
            <person name="Lundell T."/>
            <person name="Morin E."/>
            <person name="Murat C."/>
            <person name="Sun H."/>
            <person name="Tunlid A."/>
            <person name="Henrissat B."/>
            <person name="Grigoriev I.V."/>
            <person name="Hibbett D.S."/>
            <person name="Martin F."/>
            <person name="Nordberg H.P."/>
            <person name="Cantor M.N."/>
            <person name="Hua S.X."/>
        </authorList>
    </citation>
    <scope>NUCLEOTIDE SEQUENCE [LARGE SCALE GENOMIC DNA]</scope>
    <source>
        <strain evidence="1 2">LaAM-08-1</strain>
    </source>
</reference>
<evidence type="ECO:0000313" key="2">
    <source>
        <dbReference type="Proteomes" id="UP000054477"/>
    </source>
</evidence>
<accession>A0A0C9Y7P3</accession>
<protein>
    <submittedName>
        <fullName evidence="1">Uncharacterized protein</fullName>
    </submittedName>
</protein>
<dbReference type="HOGENOM" id="CLU_2015620_0_0_1"/>
<sequence length="123" mass="13843">MPNFGLASPLVLPQLYIISMSGCNNPVGLSCKPRPFMRTNEPLGMKRLTRTISLASNSQGTKFSCRGRRVSMRLFDPPQTCLASWRLCCSLIFSPTQTLTSTRLGYSPVFCNWSIINRPKLRR</sequence>
<organism evidence="1 2">
    <name type="scientific">Laccaria amethystina LaAM-08-1</name>
    <dbReference type="NCBI Taxonomy" id="1095629"/>
    <lineage>
        <taxon>Eukaryota</taxon>
        <taxon>Fungi</taxon>
        <taxon>Dikarya</taxon>
        <taxon>Basidiomycota</taxon>
        <taxon>Agaricomycotina</taxon>
        <taxon>Agaricomycetes</taxon>
        <taxon>Agaricomycetidae</taxon>
        <taxon>Agaricales</taxon>
        <taxon>Agaricineae</taxon>
        <taxon>Hydnangiaceae</taxon>
        <taxon>Laccaria</taxon>
    </lineage>
</organism>